<evidence type="ECO:0000256" key="4">
    <source>
        <dbReference type="ARBA" id="ARBA00022989"/>
    </source>
</evidence>
<evidence type="ECO:0000256" key="1">
    <source>
        <dbReference type="ARBA" id="ARBA00004141"/>
    </source>
</evidence>
<feature type="transmembrane region" description="Helical" evidence="6">
    <location>
        <begin position="98"/>
        <end position="122"/>
    </location>
</feature>
<dbReference type="OrthoDB" id="9795496at2"/>
<feature type="transmembrane region" description="Helical" evidence="6">
    <location>
        <begin position="128"/>
        <end position="149"/>
    </location>
</feature>
<organism evidence="7 8">
    <name type="scientific">Rathayibacter toxicus</name>
    <dbReference type="NCBI Taxonomy" id="145458"/>
    <lineage>
        <taxon>Bacteria</taxon>
        <taxon>Bacillati</taxon>
        <taxon>Actinomycetota</taxon>
        <taxon>Actinomycetes</taxon>
        <taxon>Micrococcales</taxon>
        <taxon>Microbacteriaceae</taxon>
        <taxon>Rathayibacter</taxon>
    </lineage>
</organism>
<dbReference type="AlphaFoldDB" id="A0A2S5Y640"/>
<accession>A0A2S5Y640</accession>
<dbReference type="PIRSF" id="PIRSF005859">
    <property type="entry name" value="PBR"/>
    <property type="match status" value="1"/>
</dbReference>
<dbReference type="GeneID" id="93666780"/>
<dbReference type="PANTHER" id="PTHR10057:SF0">
    <property type="entry name" value="TRANSLOCATOR PROTEIN"/>
    <property type="match status" value="1"/>
</dbReference>
<dbReference type="GO" id="GO:0033013">
    <property type="term" value="P:tetrapyrrole metabolic process"/>
    <property type="evidence" value="ECO:0007669"/>
    <property type="project" value="UniProtKB-ARBA"/>
</dbReference>
<comment type="subcellular location">
    <subcellularLocation>
        <location evidence="1">Membrane</location>
        <topology evidence="1">Multi-pass membrane protein</topology>
    </subcellularLocation>
</comment>
<evidence type="ECO:0000313" key="8">
    <source>
        <dbReference type="Proteomes" id="UP000237966"/>
    </source>
</evidence>
<evidence type="ECO:0000256" key="6">
    <source>
        <dbReference type="SAM" id="Phobius"/>
    </source>
</evidence>
<evidence type="ECO:0000256" key="5">
    <source>
        <dbReference type="ARBA" id="ARBA00023136"/>
    </source>
</evidence>
<dbReference type="FunFam" id="1.20.1260.100:FF:000001">
    <property type="entry name" value="translocator protein 2"/>
    <property type="match status" value="1"/>
</dbReference>
<comment type="similarity">
    <text evidence="2">Belongs to the TspO/BZRP family.</text>
</comment>
<evidence type="ECO:0000256" key="3">
    <source>
        <dbReference type="ARBA" id="ARBA00022692"/>
    </source>
</evidence>
<dbReference type="Pfam" id="PF03073">
    <property type="entry name" value="TspO_MBR"/>
    <property type="match status" value="1"/>
</dbReference>
<feature type="transmembrane region" description="Helical" evidence="6">
    <location>
        <begin position="20"/>
        <end position="45"/>
    </location>
</feature>
<dbReference type="InterPro" id="IPR038330">
    <property type="entry name" value="TspO/MBR-related_sf"/>
</dbReference>
<dbReference type="CDD" id="cd15904">
    <property type="entry name" value="TSPO_MBR"/>
    <property type="match status" value="1"/>
</dbReference>
<reference evidence="7 8" key="1">
    <citation type="submission" date="2018-02" db="EMBL/GenBank/DDBJ databases">
        <title>Bacteriophage NCPPB3778 and a type I-E CRISPR drive the evolution of the US Biological Select Agent, Rathayibacter toxicus.</title>
        <authorList>
            <person name="Davis E.W.II."/>
            <person name="Tabima J.F."/>
            <person name="Weisberg A.J."/>
            <person name="Lopes L.D."/>
            <person name="Wiseman M.S."/>
            <person name="Wiseman M.S."/>
            <person name="Pupko T."/>
            <person name="Belcher M.S."/>
            <person name="Sechler A.J."/>
            <person name="Tancos M.A."/>
            <person name="Schroeder B.K."/>
            <person name="Murray T.D."/>
            <person name="Luster D.G."/>
            <person name="Schneider W.L."/>
            <person name="Rogers E."/>
            <person name="Andreote F.D."/>
            <person name="Grunwald N.J."/>
            <person name="Putnam M.L."/>
            <person name="Chang J.H."/>
        </authorList>
    </citation>
    <scope>NUCLEOTIDE SEQUENCE [LARGE SCALE GENOMIC DNA]</scope>
    <source>
        <strain evidence="7 8">FH99</strain>
    </source>
</reference>
<keyword evidence="5 6" id="KW-0472">Membrane</keyword>
<dbReference type="PANTHER" id="PTHR10057">
    <property type="entry name" value="PERIPHERAL-TYPE BENZODIAZEPINE RECEPTOR"/>
    <property type="match status" value="1"/>
</dbReference>
<dbReference type="GO" id="GO:0016020">
    <property type="term" value="C:membrane"/>
    <property type="evidence" value="ECO:0007669"/>
    <property type="project" value="UniProtKB-SubCell"/>
</dbReference>
<protein>
    <submittedName>
        <fullName evidence="7">Tryptophan-rich sensory protein</fullName>
    </submittedName>
</protein>
<feature type="transmembrane region" description="Helical" evidence="6">
    <location>
        <begin position="65"/>
        <end position="86"/>
    </location>
</feature>
<proteinExistence type="inferred from homology"/>
<name>A0A2S5Y640_9MICO</name>
<dbReference type="EMBL" id="PSWU01000012">
    <property type="protein sequence ID" value="PPI14443.1"/>
    <property type="molecule type" value="Genomic_DNA"/>
</dbReference>
<keyword evidence="3 6" id="KW-0812">Transmembrane</keyword>
<gene>
    <name evidence="7" type="ORF">C5C51_07685</name>
</gene>
<dbReference type="InterPro" id="IPR004307">
    <property type="entry name" value="TspO_MBR"/>
</dbReference>
<dbReference type="Gene3D" id="1.20.1260.100">
    <property type="entry name" value="TspO/MBR protein"/>
    <property type="match status" value="1"/>
</dbReference>
<feature type="transmembrane region" description="Helical" evidence="6">
    <location>
        <begin position="156"/>
        <end position="180"/>
    </location>
</feature>
<evidence type="ECO:0000256" key="2">
    <source>
        <dbReference type="ARBA" id="ARBA00007524"/>
    </source>
</evidence>
<sequence>MSHSRIPLHSRVNRQNTSTLVSLLGLLAFLAISFAVAGFGSIWSISQVNGWYASANKAAWSPPNAVFGPVWTILYTLMSIAAWLVWRQRHAQDVRRALTLYVVQLVLNCLWTPLFFGAYPLIGATALWLSLAVIGALDVLVALTLLTFLRHSRSAAALFVPYLLWVLFATTLNAAVVIFAV</sequence>
<dbReference type="RefSeq" id="WP_081656715.1">
    <property type="nucleotide sequence ID" value="NZ_CP010848.1"/>
</dbReference>
<evidence type="ECO:0000313" key="7">
    <source>
        <dbReference type="EMBL" id="PPI14443.1"/>
    </source>
</evidence>
<keyword evidence="4 6" id="KW-1133">Transmembrane helix</keyword>
<comment type="caution">
    <text evidence="7">The sequence shown here is derived from an EMBL/GenBank/DDBJ whole genome shotgun (WGS) entry which is preliminary data.</text>
</comment>
<dbReference type="Proteomes" id="UP000237966">
    <property type="component" value="Unassembled WGS sequence"/>
</dbReference>